<reference evidence="3" key="1">
    <citation type="journal article" date="2020" name="Phytopathology">
        <title>Genome sequence of the chestnut blight fungus Cryphonectria parasitica EP155: A fundamental resource for an archetypical invasive plant pathogen.</title>
        <authorList>
            <person name="Crouch J.A."/>
            <person name="Dawe A."/>
            <person name="Aerts A."/>
            <person name="Barry K."/>
            <person name="Churchill A.C.L."/>
            <person name="Grimwood J."/>
            <person name="Hillman B."/>
            <person name="Milgroom M.G."/>
            <person name="Pangilinan J."/>
            <person name="Smith M."/>
            <person name="Salamov A."/>
            <person name="Schmutz J."/>
            <person name="Yadav J."/>
            <person name="Grigoriev I.V."/>
            <person name="Nuss D."/>
        </authorList>
    </citation>
    <scope>NUCLEOTIDE SEQUENCE</scope>
    <source>
        <strain evidence="3">EP155</strain>
    </source>
</reference>
<gene>
    <name evidence="3" type="ORF">M406DRAFT_322067</name>
</gene>
<keyword evidence="2" id="KW-0812">Transmembrane</keyword>
<dbReference type="InterPro" id="IPR022185">
    <property type="entry name" value="DUF3712"/>
</dbReference>
<evidence type="ECO:0000256" key="2">
    <source>
        <dbReference type="SAM" id="Phobius"/>
    </source>
</evidence>
<organism evidence="3 4">
    <name type="scientific">Cryphonectria parasitica (strain ATCC 38755 / EP155)</name>
    <dbReference type="NCBI Taxonomy" id="660469"/>
    <lineage>
        <taxon>Eukaryota</taxon>
        <taxon>Fungi</taxon>
        <taxon>Dikarya</taxon>
        <taxon>Ascomycota</taxon>
        <taxon>Pezizomycotina</taxon>
        <taxon>Sordariomycetes</taxon>
        <taxon>Sordariomycetidae</taxon>
        <taxon>Diaporthales</taxon>
        <taxon>Cryphonectriaceae</taxon>
        <taxon>Cryphonectria-Endothia species complex</taxon>
        <taxon>Cryphonectria</taxon>
    </lineage>
</organism>
<keyword evidence="2" id="KW-1133">Transmembrane helix</keyword>
<dbReference type="OrthoDB" id="10039566at2759"/>
<dbReference type="RefSeq" id="XP_040776707.1">
    <property type="nucleotide sequence ID" value="XM_040919597.1"/>
</dbReference>
<sequence length="368" mass="39916">MADSKAHASSGLNKEAAIATNGMDLHQHASTNSEEKGPELEQVEDSQTKPKFLGKRQRVRRHCARRWWWWLIGVIVFLAIFLPCLFLKIIPAVIQDMINKTDLPILNATIGAYSATELQFSFSTVFKAPGSISARMESFNLSLYNAFTEGYYPYTYVTLPEQELKGSTDISIASTSPVTNYTELEKWLNTTFYGVTTELSFHGSTRLHFGALSAPVSIKKTVTIAGLNQLQGFAVDSSDILGTPEADGSNLIGNVTIPNPGTVAIEFGELIFNAAIANIIIGNMSISDATLYQGNNTFPFTGIMDMNTMLANYNTIMANASGNGSDATLVMAITGNSCLINGQHIPYVEAVLDNTTMYSTVPVSDFGG</sequence>
<dbReference type="InterPro" id="IPR046368">
    <property type="entry name" value="Tag1"/>
</dbReference>
<dbReference type="PANTHER" id="PTHR35895:SF2">
    <property type="match status" value="1"/>
</dbReference>
<name>A0A9P4Y399_CRYP1</name>
<feature type="transmembrane region" description="Helical" evidence="2">
    <location>
        <begin position="67"/>
        <end position="90"/>
    </location>
</feature>
<feature type="region of interest" description="Disordered" evidence="1">
    <location>
        <begin position="23"/>
        <end position="47"/>
    </location>
</feature>
<keyword evidence="2" id="KW-0472">Membrane</keyword>
<dbReference type="EMBL" id="MU032347">
    <property type="protein sequence ID" value="KAF3765746.1"/>
    <property type="molecule type" value="Genomic_DNA"/>
</dbReference>
<proteinExistence type="predicted"/>
<dbReference type="AlphaFoldDB" id="A0A9P4Y399"/>
<dbReference type="Pfam" id="PF12505">
    <property type="entry name" value="DUF3712"/>
    <property type="match status" value="1"/>
</dbReference>
<dbReference type="PANTHER" id="PTHR35895">
    <property type="entry name" value="CHROMOSOME 16, WHOLE GENOME SHOTGUN SEQUENCE"/>
    <property type="match status" value="1"/>
</dbReference>
<protein>
    <submittedName>
        <fullName evidence="3">Uncharacterized protein</fullName>
    </submittedName>
</protein>
<evidence type="ECO:0000256" key="1">
    <source>
        <dbReference type="SAM" id="MobiDB-lite"/>
    </source>
</evidence>
<keyword evidence="4" id="KW-1185">Reference proteome</keyword>
<evidence type="ECO:0000313" key="4">
    <source>
        <dbReference type="Proteomes" id="UP000803844"/>
    </source>
</evidence>
<accession>A0A9P4Y399</accession>
<evidence type="ECO:0000313" key="3">
    <source>
        <dbReference type="EMBL" id="KAF3765746.1"/>
    </source>
</evidence>
<dbReference type="GO" id="GO:0000329">
    <property type="term" value="C:fungal-type vacuole membrane"/>
    <property type="evidence" value="ECO:0007669"/>
    <property type="project" value="InterPro"/>
</dbReference>
<dbReference type="GeneID" id="63836726"/>
<comment type="caution">
    <text evidence="3">The sequence shown here is derived from an EMBL/GenBank/DDBJ whole genome shotgun (WGS) entry which is preliminary data.</text>
</comment>
<dbReference type="Proteomes" id="UP000803844">
    <property type="component" value="Unassembled WGS sequence"/>
</dbReference>